<dbReference type="OrthoDB" id="5297508at2"/>
<evidence type="ECO:0000256" key="3">
    <source>
        <dbReference type="ARBA" id="ARBA00022692"/>
    </source>
</evidence>
<comment type="subcellular location">
    <subcellularLocation>
        <location evidence="1">Membrane</location>
        <topology evidence="1">Multi-pass membrane protein</topology>
    </subcellularLocation>
</comment>
<evidence type="ECO:0000256" key="2">
    <source>
        <dbReference type="ARBA" id="ARBA00022448"/>
    </source>
</evidence>
<proteinExistence type="predicted"/>
<dbReference type="GO" id="GO:0055085">
    <property type="term" value="P:transmembrane transport"/>
    <property type="evidence" value="ECO:0007669"/>
    <property type="project" value="InterPro"/>
</dbReference>
<evidence type="ECO:0000256" key="5">
    <source>
        <dbReference type="ARBA" id="ARBA00022989"/>
    </source>
</evidence>
<dbReference type="InterPro" id="IPR004841">
    <property type="entry name" value="AA-permease/SLC12A_dom"/>
</dbReference>
<dbReference type="Pfam" id="PF00324">
    <property type="entry name" value="AA_permease"/>
    <property type="match status" value="1"/>
</dbReference>
<keyword evidence="4" id="KW-0029">Amino-acid transport</keyword>
<dbReference type="GO" id="GO:0006865">
    <property type="term" value="P:amino acid transport"/>
    <property type="evidence" value="ECO:0007669"/>
    <property type="project" value="UniProtKB-KW"/>
</dbReference>
<name>A0A5S4EU24_9ACTN</name>
<dbReference type="Gene3D" id="1.20.1740.10">
    <property type="entry name" value="Amino acid/polyamine transporter I"/>
    <property type="match status" value="1"/>
</dbReference>
<accession>A0A5S4EU24</accession>
<evidence type="ECO:0000259" key="7">
    <source>
        <dbReference type="Pfam" id="PF00324"/>
    </source>
</evidence>
<dbReference type="PANTHER" id="PTHR43495:SF5">
    <property type="entry name" value="GAMMA-AMINOBUTYRIC ACID PERMEASE"/>
    <property type="match status" value="1"/>
</dbReference>
<protein>
    <recommendedName>
        <fullName evidence="7">Amino acid permease/ SLC12A domain-containing protein</fullName>
    </recommendedName>
</protein>
<dbReference type="PANTHER" id="PTHR43495">
    <property type="entry name" value="GABA PERMEASE"/>
    <property type="match status" value="1"/>
</dbReference>
<dbReference type="EMBL" id="VCKY01000533">
    <property type="protein sequence ID" value="TMR01869.1"/>
    <property type="molecule type" value="Genomic_DNA"/>
</dbReference>
<evidence type="ECO:0000313" key="8">
    <source>
        <dbReference type="EMBL" id="TMR01869.1"/>
    </source>
</evidence>
<evidence type="ECO:0000256" key="4">
    <source>
        <dbReference type="ARBA" id="ARBA00022970"/>
    </source>
</evidence>
<dbReference type="RefSeq" id="WP_138674385.1">
    <property type="nucleotide sequence ID" value="NZ_VCKY01000533.1"/>
</dbReference>
<comment type="caution">
    <text evidence="8">The sequence shown here is derived from an EMBL/GenBank/DDBJ whole genome shotgun (WGS) entry which is preliminary data.</text>
</comment>
<evidence type="ECO:0000313" key="9">
    <source>
        <dbReference type="Proteomes" id="UP000309128"/>
    </source>
</evidence>
<evidence type="ECO:0000256" key="6">
    <source>
        <dbReference type="ARBA" id="ARBA00023136"/>
    </source>
</evidence>
<keyword evidence="9" id="KW-1185">Reference proteome</keyword>
<feature type="domain" description="Amino acid permease/ SLC12A" evidence="7">
    <location>
        <begin position="14"/>
        <end position="88"/>
    </location>
</feature>
<organism evidence="8 9">
    <name type="scientific">Nonomuraea turkmeniaca</name>
    <dbReference type="NCBI Taxonomy" id="103838"/>
    <lineage>
        <taxon>Bacteria</taxon>
        <taxon>Bacillati</taxon>
        <taxon>Actinomycetota</taxon>
        <taxon>Actinomycetes</taxon>
        <taxon>Streptosporangiales</taxon>
        <taxon>Streptosporangiaceae</taxon>
        <taxon>Nonomuraea</taxon>
    </lineage>
</organism>
<keyword evidence="6" id="KW-0472">Membrane</keyword>
<evidence type="ECO:0000256" key="1">
    <source>
        <dbReference type="ARBA" id="ARBA00004141"/>
    </source>
</evidence>
<keyword evidence="5" id="KW-1133">Transmembrane helix</keyword>
<keyword evidence="3" id="KW-0812">Transmembrane</keyword>
<gene>
    <name evidence="8" type="ORF">ETD86_54360</name>
</gene>
<keyword evidence="2" id="KW-0813">Transport</keyword>
<sequence length="166" mass="17440">MVLWTVTAQGGSVTESPFVTVFKAADIPAAATVTNFVVLTAALSSAHTNLYLTTRMMHPLAANGYGPRLDRAAQLRRVPRHALALSALGLAPAAIVSAERRERGAPGAVHGAAAAGVVDRHPVLHPQHGVRRRLPPREDIGLVPEIAVAVLPPLPGDARLPVWCLS</sequence>
<reference evidence="8 9" key="1">
    <citation type="submission" date="2019-05" db="EMBL/GenBank/DDBJ databases">
        <title>Draft genome sequence of Nonomuraea turkmeniaca DSM 43926.</title>
        <authorList>
            <person name="Saricaoglu S."/>
            <person name="Isik K."/>
        </authorList>
    </citation>
    <scope>NUCLEOTIDE SEQUENCE [LARGE SCALE GENOMIC DNA]</scope>
    <source>
        <strain evidence="8 9">DSM 43926</strain>
    </source>
</reference>
<dbReference type="GO" id="GO:0016020">
    <property type="term" value="C:membrane"/>
    <property type="evidence" value="ECO:0007669"/>
    <property type="project" value="UniProtKB-SubCell"/>
</dbReference>
<dbReference type="Proteomes" id="UP000309128">
    <property type="component" value="Unassembled WGS sequence"/>
</dbReference>
<dbReference type="AlphaFoldDB" id="A0A5S4EU24"/>